<dbReference type="GO" id="GO:0016740">
    <property type="term" value="F:transferase activity"/>
    <property type="evidence" value="ECO:0007669"/>
    <property type="project" value="UniProtKB-KW"/>
</dbReference>
<sequence length="229" mass="26903">MYWRFFGFKKQVNTRLEVSLSIILNPRFSNMKVAFTSYNPDWKEQFLILKQELDSVLGHLDVQVEHIGSTSVEGLSAKPIIDIMIGLKSEQDLDKLPVLMKQRGYIYYEIYNEDMPYRRFFVKLDKAPEEYGFPTQIVIGETVPDGLHNHGIRIANIHAIATDDENWTRHIAFRDYLRAHPLIKQAYQELKQELSQMDWKDGNHYNSGKDSFIKTEEAKAIKWFLDKNK</sequence>
<organism evidence="1 2">
    <name type="scientific">Myroides marinus</name>
    <dbReference type="NCBI Taxonomy" id="703342"/>
    <lineage>
        <taxon>Bacteria</taxon>
        <taxon>Pseudomonadati</taxon>
        <taxon>Bacteroidota</taxon>
        <taxon>Flavobacteriia</taxon>
        <taxon>Flavobacteriales</taxon>
        <taxon>Flavobacteriaceae</taxon>
        <taxon>Myroides</taxon>
    </lineage>
</organism>
<dbReference type="PANTHER" id="PTHR34822:SF1">
    <property type="entry name" value="GRPB FAMILY PROTEIN"/>
    <property type="match status" value="1"/>
</dbReference>
<proteinExistence type="predicted"/>
<accession>A0A1H6V4G2</accession>
<name>A0A1H6V4G2_9FLAO</name>
<evidence type="ECO:0000313" key="2">
    <source>
        <dbReference type="Proteomes" id="UP000183077"/>
    </source>
</evidence>
<keyword evidence="1" id="KW-0808">Transferase</keyword>
<dbReference type="InterPro" id="IPR007344">
    <property type="entry name" value="GrpB/CoaE"/>
</dbReference>
<gene>
    <name evidence="1" type="ORF">SAMN04488018_10824</name>
</gene>
<dbReference type="Pfam" id="PF04229">
    <property type="entry name" value="GrpB"/>
    <property type="match status" value="1"/>
</dbReference>
<reference evidence="1 2" key="1">
    <citation type="submission" date="2016-10" db="EMBL/GenBank/DDBJ databases">
        <authorList>
            <person name="de Groot N.N."/>
        </authorList>
    </citation>
    <scope>NUCLEOTIDE SEQUENCE [LARGE SCALE GENOMIC DNA]</scope>
    <source>
        <strain evidence="1 2">DSM 23048</strain>
    </source>
</reference>
<dbReference type="EMBL" id="FNYS01000008">
    <property type="protein sequence ID" value="SEI96687.1"/>
    <property type="molecule type" value="Genomic_DNA"/>
</dbReference>
<dbReference type="Gene3D" id="3.30.460.10">
    <property type="entry name" value="Beta Polymerase, domain 2"/>
    <property type="match status" value="1"/>
</dbReference>
<protein>
    <submittedName>
        <fullName evidence="1">GrpB domain, predicted nucleotidyltransferase, UPF0157 family</fullName>
    </submittedName>
</protein>
<dbReference type="SUPFAM" id="SSF81301">
    <property type="entry name" value="Nucleotidyltransferase"/>
    <property type="match status" value="1"/>
</dbReference>
<dbReference type="Proteomes" id="UP000183077">
    <property type="component" value="Unassembled WGS sequence"/>
</dbReference>
<dbReference type="AlphaFoldDB" id="A0A1H6V4G2"/>
<evidence type="ECO:0000313" key="1">
    <source>
        <dbReference type="EMBL" id="SEI96687.1"/>
    </source>
</evidence>
<dbReference type="PANTHER" id="PTHR34822">
    <property type="entry name" value="GRPB DOMAIN PROTEIN (AFU_ORTHOLOGUE AFUA_1G01530)"/>
    <property type="match status" value="1"/>
</dbReference>
<dbReference type="InterPro" id="IPR043519">
    <property type="entry name" value="NT_sf"/>
</dbReference>